<dbReference type="PANTHER" id="PTHR22891">
    <property type="entry name" value="EUKARYOTIC TRANSLATION INITIATION FACTOR 2C"/>
    <property type="match status" value="1"/>
</dbReference>
<keyword evidence="3" id="KW-1185">Reference proteome</keyword>
<evidence type="ECO:0000313" key="3">
    <source>
        <dbReference type="Proteomes" id="UP001432027"/>
    </source>
</evidence>
<dbReference type="InterPro" id="IPR036397">
    <property type="entry name" value="RNaseH_sf"/>
</dbReference>
<organism evidence="2 3">
    <name type="scientific">Pristionchus entomophagus</name>
    <dbReference type="NCBI Taxonomy" id="358040"/>
    <lineage>
        <taxon>Eukaryota</taxon>
        <taxon>Metazoa</taxon>
        <taxon>Ecdysozoa</taxon>
        <taxon>Nematoda</taxon>
        <taxon>Chromadorea</taxon>
        <taxon>Rhabditida</taxon>
        <taxon>Rhabditina</taxon>
        <taxon>Diplogasteromorpha</taxon>
        <taxon>Diplogasteroidea</taxon>
        <taxon>Neodiplogasteridae</taxon>
        <taxon>Pristionchus</taxon>
    </lineage>
</organism>
<dbReference type="SUPFAM" id="SSF53098">
    <property type="entry name" value="Ribonuclease H-like"/>
    <property type="match status" value="1"/>
</dbReference>
<dbReference type="GO" id="GO:0003676">
    <property type="term" value="F:nucleic acid binding"/>
    <property type="evidence" value="ECO:0007669"/>
    <property type="project" value="InterPro"/>
</dbReference>
<name>A0AAV5UM05_9BILA</name>
<reference evidence="2" key="1">
    <citation type="submission" date="2023-10" db="EMBL/GenBank/DDBJ databases">
        <title>Genome assembly of Pristionchus species.</title>
        <authorList>
            <person name="Yoshida K."/>
            <person name="Sommer R.J."/>
        </authorList>
    </citation>
    <scope>NUCLEOTIDE SEQUENCE</scope>
    <source>
        <strain evidence="2">RS0144</strain>
    </source>
</reference>
<proteinExistence type="predicted"/>
<dbReference type="PROSITE" id="PS50822">
    <property type="entry name" value="PIWI"/>
    <property type="match status" value="1"/>
</dbReference>
<accession>A0AAV5UM05</accession>
<feature type="domain" description="Piwi" evidence="1">
    <location>
        <begin position="66"/>
        <end position="234"/>
    </location>
</feature>
<feature type="non-terminal residue" evidence="2">
    <location>
        <position position="237"/>
    </location>
</feature>
<dbReference type="Proteomes" id="UP001432027">
    <property type="component" value="Unassembled WGS sequence"/>
</dbReference>
<protein>
    <recommendedName>
        <fullName evidence="1">Piwi domain-containing protein</fullName>
    </recommendedName>
</protein>
<dbReference type="Pfam" id="PF02171">
    <property type="entry name" value="Piwi"/>
    <property type="match status" value="1"/>
</dbReference>
<sequence>MSLLYNLSYADRLVGNEVKEPTCVGMAFTLSQPGKRSAISWFIEKRMAIIEDLGRHLIKAMDIYAESNKGKMPTSILFFLKGMSEGELKKAAYEMTQVKEAIKQLTRDRPDLRDYRPTFQCVVCMSNTSDRLFYQGGTENVPAGTMVKKGATNPERYEFIIVAHNAIKGTAKPVKCTLVAEMKGRVGRKLLLPEIQSLYHMMCYLNGVAASPTRLPVPLSDSEKAAERQMNNFKEAM</sequence>
<comment type="caution">
    <text evidence="2">The sequence shown here is derived from an EMBL/GenBank/DDBJ whole genome shotgun (WGS) entry which is preliminary data.</text>
</comment>
<dbReference type="InterPro" id="IPR012337">
    <property type="entry name" value="RNaseH-like_sf"/>
</dbReference>
<dbReference type="SMART" id="SM00950">
    <property type="entry name" value="Piwi"/>
    <property type="match status" value="1"/>
</dbReference>
<dbReference type="Gene3D" id="3.30.420.10">
    <property type="entry name" value="Ribonuclease H-like superfamily/Ribonuclease H"/>
    <property type="match status" value="1"/>
</dbReference>
<dbReference type="AlphaFoldDB" id="A0AAV5UM05"/>
<dbReference type="EMBL" id="BTSX01000006">
    <property type="protein sequence ID" value="GMT07240.1"/>
    <property type="molecule type" value="Genomic_DNA"/>
</dbReference>
<gene>
    <name evidence="2" type="ORF">PENTCL1PPCAC_29414</name>
</gene>
<dbReference type="InterPro" id="IPR003165">
    <property type="entry name" value="Piwi"/>
</dbReference>
<evidence type="ECO:0000259" key="1">
    <source>
        <dbReference type="PROSITE" id="PS50822"/>
    </source>
</evidence>
<evidence type="ECO:0000313" key="2">
    <source>
        <dbReference type="EMBL" id="GMT07240.1"/>
    </source>
</evidence>